<keyword evidence="6" id="KW-0539">Nucleus</keyword>
<dbReference type="InterPro" id="IPR013083">
    <property type="entry name" value="Znf_RING/FYVE/PHD"/>
</dbReference>
<dbReference type="Pfam" id="PF23004">
    <property type="entry name" value="PHDvar_NSD"/>
    <property type="match status" value="1"/>
</dbReference>
<sequence length="1083" mass="122879">MSAMNPLSQVFRYNLHDLLTSSIKEGLICHRLKNFSSLYASQCKQPPAASALTHNERFSGISPLLRTNSRFSASPAKLAFPTLFLLALTSRPAAEIDNTGNLIMASSDEEGEILPEHVTGYYFVDDKENLVSFDILPLLWTEGEVLDGPKTQVFVFGDAENGLQKVYKSVDAWKLELSYVKPVVLVLSKGRKWITLQKPRKSYENTVRTILITIHWLHLIKKNPEASRQFVWNHLRQAFSFYDTEPCENDLLQHMLLINQTVKRDEDLMKSMYVVTFLEKPSTGQPSHEGIQKMMKTGFIVCEDEDDVVNSDGEEVVLKSIFDTVCSICDNGGTVLCCEGSCLRSFHPTKADGSDSLCQSLGFLDHVQVDALPSFLCKNCLYKQHQCYACGKLGSSNTSEGQEVFSCSSATCGHFYHPECVARLLHIGNENEALKLQATIAAGKSFTCPMHKCYICKRSEDAAVHGLQMAICRRCPKAYHRKCLPKMITSEFTTDKNLLQRAWDGLLPENRILINCMDHKIDRVLGTPSRDHLKFPDLEGKEKQDKLEVPSCKGKVTDSIQSMSSEHFAANRPPMKKAKLFQKFGSNIEAYNETTNEKCSRQDFDILKKPIGETGKNYLEKNFSSDIERQFKTDKSKFLPTKGNTKLNLGSAMGTLGEVSSRSSKIRNTVQTMPMVKPLVTLDMEKGLMKNSASSFNVEEFKKRRQIPVTYACNPCKMLDKTITLGRVEASVRAVQAALEKLEAGGSIEDAKTICGPEVLKQIAMWKEKLQVSLAPFLHGMRYASFGRHFTKLEKLKEIVDRLCWYVQNGDTIVDFSCGSNDFSCLMKEKLENMGKFCSFKNYDLFRPKNDFNFEQRDWMSINLNELPDGSQVIMGLNPPFGFKASLANMFINKALQFRPKLIVLIVPEETRRIDKKAPYDLVWEDDRILLGKSFYLPGSVDVDDKQLEQWNLKSPPLYLWSRRDWAARHKAIAQEHNHIYNAQERMEHNDNEVRFNHLMEGHTDGYDDFFKDMQECIALPYIFDGVPKVDNNFESGEVRALIPPREHRGGSFPGHCSSSRENDNMALWETDSMCMDMEISTP</sequence>
<evidence type="ECO:0000256" key="4">
    <source>
        <dbReference type="ARBA" id="ARBA00022771"/>
    </source>
</evidence>
<dbReference type="Gene3D" id="3.30.40.10">
    <property type="entry name" value="Zinc/RING finger domain, C3HC4 (zinc finger)"/>
    <property type="match status" value="2"/>
</dbReference>
<feature type="domain" description="Zinc finger PHD-type" evidence="7">
    <location>
        <begin position="325"/>
        <end position="381"/>
    </location>
</feature>
<dbReference type="Pfam" id="PF12047">
    <property type="entry name" value="DNMT1-RFD"/>
    <property type="match status" value="1"/>
</dbReference>
<keyword evidence="3" id="KW-0677">Repeat</keyword>
<gene>
    <name evidence="8" type="ORF">SLEP1_g16602</name>
</gene>
<dbReference type="InterPro" id="IPR011011">
    <property type="entry name" value="Znf_FYVE_PHD"/>
</dbReference>
<dbReference type="GO" id="GO:0008270">
    <property type="term" value="F:zinc ion binding"/>
    <property type="evidence" value="ECO:0007669"/>
    <property type="project" value="UniProtKB-KW"/>
</dbReference>
<dbReference type="Pfam" id="PF22908">
    <property type="entry name" value="PHD_NSD"/>
    <property type="match status" value="1"/>
</dbReference>
<dbReference type="CDD" id="cd15565">
    <property type="entry name" value="PHD2_NSD"/>
    <property type="match status" value="1"/>
</dbReference>
<dbReference type="Pfam" id="PF26055">
    <property type="entry name" value="Mtase_EDM2"/>
    <property type="match status" value="1"/>
</dbReference>
<evidence type="ECO:0000256" key="5">
    <source>
        <dbReference type="ARBA" id="ARBA00022833"/>
    </source>
</evidence>
<proteinExistence type="predicted"/>
<evidence type="ECO:0000313" key="9">
    <source>
        <dbReference type="Proteomes" id="UP001054252"/>
    </source>
</evidence>
<reference evidence="8 9" key="1">
    <citation type="journal article" date="2021" name="Commun. Biol.">
        <title>The genome of Shorea leprosula (Dipterocarpaceae) highlights the ecological relevance of drought in aseasonal tropical rainforests.</title>
        <authorList>
            <person name="Ng K.K.S."/>
            <person name="Kobayashi M.J."/>
            <person name="Fawcett J.A."/>
            <person name="Hatakeyama M."/>
            <person name="Paape T."/>
            <person name="Ng C.H."/>
            <person name="Ang C.C."/>
            <person name="Tnah L.H."/>
            <person name="Lee C.T."/>
            <person name="Nishiyama T."/>
            <person name="Sese J."/>
            <person name="O'Brien M.J."/>
            <person name="Copetti D."/>
            <person name="Mohd Noor M.I."/>
            <person name="Ong R.C."/>
            <person name="Putra M."/>
            <person name="Sireger I.Z."/>
            <person name="Indrioko S."/>
            <person name="Kosugi Y."/>
            <person name="Izuno A."/>
            <person name="Isagi Y."/>
            <person name="Lee S.L."/>
            <person name="Shimizu K.K."/>
        </authorList>
    </citation>
    <scope>NUCLEOTIDE SEQUENCE [LARGE SCALE GENOMIC DNA]</scope>
    <source>
        <strain evidence="8">214</strain>
    </source>
</reference>
<accession>A0AAV5IVA7</accession>
<dbReference type="PANTHER" id="PTHR46235">
    <property type="entry name" value="PHD FINGER-CONTAINING PROTEIN DDB_G0268158"/>
    <property type="match status" value="1"/>
</dbReference>
<protein>
    <recommendedName>
        <fullName evidence="7">Zinc finger PHD-type domain-containing protein</fullName>
    </recommendedName>
</protein>
<dbReference type="PANTHER" id="PTHR46235:SF13">
    <property type="entry name" value="EDM2-LIKE PROTEIN1"/>
    <property type="match status" value="1"/>
</dbReference>
<evidence type="ECO:0000256" key="2">
    <source>
        <dbReference type="ARBA" id="ARBA00022723"/>
    </source>
</evidence>
<dbReference type="Proteomes" id="UP001054252">
    <property type="component" value="Unassembled WGS sequence"/>
</dbReference>
<name>A0AAV5IVA7_9ROSI</name>
<evidence type="ECO:0000256" key="1">
    <source>
        <dbReference type="ARBA" id="ARBA00004123"/>
    </source>
</evidence>
<dbReference type="InterPro" id="IPR058939">
    <property type="entry name" value="Mtase_EDM2"/>
</dbReference>
<keyword evidence="4" id="KW-0863">Zinc-finger</keyword>
<evidence type="ECO:0000259" key="7">
    <source>
        <dbReference type="SMART" id="SM00249"/>
    </source>
</evidence>
<evidence type="ECO:0000256" key="6">
    <source>
        <dbReference type="ARBA" id="ARBA00023242"/>
    </source>
</evidence>
<dbReference type="SUPFAM" id="SSF57903">
    <property type="entry name" value="FYVE/PHD zinc finger"/>
    <property type="match status" value="1"/>
</dbReference>
<dbReference type="AlphaFoldDB" id="A0AAV5IVA7"/>
<keyword evidence="5" id="KW-0862">Zinc</keyword>
<dbReference type="SMART" id="SM00249">
    <property type="entry name" value="PHD"/>
    <property type="match status" value="3"/>
</dbReference>
<dbReference type="InterPro" id="IPR022702">
    <property type="entry name" value="Cytosine_MeTrfase1_RFD"/>
</dbReference>
<dbReference type="GO" id="GO:0005634">
    <property type="term" value="C:nucleus"/>
    <property type="evidence" value="ECO:0007669"/>
    <property type="project" value="UniProtKB-SubCell"/>
</dbReference>
<keyword evidence="9" id="KW-1185">Reference proteome</keyword>
<dbReference type="InterPro" id="IPR055197">
    <property type="entry name" value="PHDvar_NSD"/>
</dbReference>
<dbReference type="EMBL" id="BPVZ01000022">
    <property type="protein sequence ID" value="GKV04450.1"/>
    <property type="molecule type" value="Genomic_DNA"/>
</dbReference>
<evidence type="ECO:0000256" key="3">
    <source>
        <dbReference type="ARBA" id="ARBA00022737"/>
    </source>
</evidence>
<evidence type="ECO:0000313" key="8">
    <source>
        <dbReference type="EMBL" id="GKV04450.1"/>
    </source>
</evidence>
<dbReference type="InterPro" id="IPR001965">
    <property type="entry name" value="Znf_PHD"/>
</dbReference>
<dbReference type="GO" id="GO:0006338">
    <property type="term" value="P:chromatin remodeling"/>
    <property type="evidence" value="ECO:0007669"/>
    <property type="project" value="UniProtKB-ARBA"/>
</dbReference>
<dbReference type="InterPro" id="IPR055198">
    <property type="entry name" value="NSD_PHD"/>
</dbReference>
<dbReference type="CDD" id="cd15566">
    <property type="entry name" value="PHD3_NSD"/>
    <property type="match status" value="1"/>
</dbReference>
<feature type="domain" description="Zinc finger PHD-type" evidence="7">
    <location>
        <begin position="453"/>
        <end position="520"/>
    </location>
</feature>
<organism evidence="8 9">
    <name type="scientific">Rubroshorea leprosula</name>
    <dbReference type="NCBI Taxonomy" id="152421"/>
    <lineage>
        <taxon>Eukaryota</taxon>
        <taxon>Viridiplantae</taxon>
        <taxon>Streptophyta</taxon>
        <taxon>Embryophyta</taxon>
        <taxon>Tracheophyta</taxon>
        <taxon>Spermatophyta</taxon>
        <taxon>Magnoliopsida</taxon>
        <taxon>eudicotyledons</taxon>
        <taxon>Gunneridae</taxon>
        <taxon>Pentapetalae</taxon>
        <taxon>rosids</taxon>
        <taxon>malvids</taxon>
        <taxon>Malvales</taxon>
        <taxon>Dipterocarpaceae</taxon>
        <taxon>Rubroshorea</taxon>
    </lineage>
</organism>
<comment type="caution">
    <text evidence="8">The sequence shown here is derived from an EMBL/GenBank/DDBJ whole genome shotgun (WGS) entry which is preliminary data.</text>
</comment>
<comment type="subcellular location">
    <subcellularLocation>
        <location evidence="1">Nucleus</location>
    </subcellularLocation>
</comment>
<feature type="domain" description="Zinc finger PHD-type" evidence="7">
    <location>
        <begin position="386"/>
        <end position="452"/>
    </location>
</feature>
<keyword evidence="2" id="KW-0479">Metal-binding</keyword>